<dbReference type="Gene3D" id="3.30.450.20">
    <property type="entry name" value="PAS domain"/>
    <property type="match status" value="1"/>
</dbReference>
<feature type="domain" description="GGDEF" evidence="3">
    <location>
        <begin position="349"/>
        <end position="482"/>
    </location>
</feature>
<dbReference type="NCBIfam" id="TIGR00254">
    <property type="entry name" value="GGDEF"/>
    <property type="match status" value="1"/>
</dbReference>
<keyword evidence="5" id="KW-1185">Reference proteome</keyword>
<dbReference type="Pfam" id="PF00563">
    <property type="entry name" value="EAL"/>
    <property type="match status" value="1"/>
</dbReference>
<dbReference type="Pfam" id="PF13426">
    <property type="entry name" value="PAS_9"/>
    <property type="match status" value="1"/>
</dbReference>
<accession>A0A1N7SV40</accession>
<evidence type="ECO:0000259" key="3">
    <source>
        <dbReference type="PROSITE" id="PS50887"/>
    </source>
</evidence>
<dbReference type="PROSITE" id="PS50887">
    <property type="entry name" value="GGDEF"/>
    <property type="match status" value="1"/>
</dbReference>
<dbReference type="PANTHER" id="PTHR44757">
    <property type="entry name" value="DIGUANYLATE CYCLASE DGCP"/>
    <property type="match status" value="1"/>
</dbReference>
<dbReference type="InterPro" id="IPR035919">
    <property type="entry name" value="EAL_sf"/>
</dbReference>
<dbReference type="CDD" id="cd00130">
    <property type="entry name" value="PAS"/>
    <property type="match status" value="1"/>
</dbReference>
<dbReference type="SUPFAM" id="SSF141868">
    <property type="entry name" value="EAL domain-like"/>
    <property type="match status" value="1"/>
</dbReference>
<evidence type="ECO:0000259" key="2">
    <source>
        <dbReference type="PROSITE" id="PS50883"/>
    </source>
</evidence>
<dbReference type="InterPro" id="IPR043128">
    <property type="entry name" value="Rev_trsase/Diguanyl_cyclase"/>
</dbReference>
<dbReference type="InterPro" id="IPR001633">
    <property type="entry name" value="EAL_dom"/>
</dbReference>
<dbReference type="Gene3D" id="3.20.20.450">
    <property type="entry name" value="EAL domain"/>
    <property type="match status" value="1"/>
</dbReference>
<proteinExistence type="predicted"/>
<name>A0A1N7SV40_9BURK</name>
<dbReference type="InterPro" id="IPR052155">
    <property type="entry name" value="Biofilm_reg_signaling"/>
</dbReference>
<dbReference type="SMART" id="SM00267">
    <property type="entry name" value="GGDEF"/>
    <property type="match status" value="1"/>
</dbReference>
<dbReference type="Pfam" id="PF00990">
    <property type="entry name" value="GGDEF"/>
    <property type="match status" value="1"/>
</dbReference>
<dbReference type="InterPro" id="IPR029787">
    <property type="entry name" value="Nucleotide_cyclase"/>
</dbReference>
<feature type="domain" description="EAL" evidence="2">
    <location>
        <begin position="495"/>
        <end position="736"/>
    </location>
</feature>
<evidence type="ECO:0000313" key="4">
    <source>
        <dbReference type="EMBL" id="SIT50789.1"/>
    </source>
</evidence>
<organism evidence="4 5">
    <name type="scientific">Paraburkholderia piptadeniae</name>
    <dbReference type="NCBI Taxonomy" id="1701573"/>
    <lineage>
        <taxon>Bacteria</taxon>
        <taxon>Pseudomonadati</taxon>
        <taxon>Pseudomonadota</taxon>
        <taxon>Betaproteobacteria</taxon>
        <taxon>Burkholderiales</taxon>
        <taxon>Burkholderiaceae</taxon>
        <taxon>Paraburkholderia</taxon>
    </lineage>
</organism>
<dbReference type="Proteomes" id="UP000195569">
    <property type="component" value="Unassembled WGS sequence"/>
</dbReference>
<dbReference type="InterPro" id="IPR035965">
    <property type="entry name" value="PAS-like_dom_sf"/>
</dbReference>
<dbReference type="PROSITE" id="PS50883">
    <property type="entry name" value="EAL"/>
    <property type="match status" value="1"/>
</dbReference>
<gene>
    <name evidence="4" type="ORF">BN2476_940034</name>
</gene>
<dbReference type="InterPro" id="IPR000014">
    <property type="entry name" value="PAS"/>
</dbReference>
<evidence type="ECO:0000313" key="5">
    <source>
        <dbReference type="Proteomes" id="UP000195569"/>
    </source>
</evidence>
<dbReference type="SMART" id="SM00091">
    <property type="entry name" value="PAS"/>
    <property type="match status" value="1"/>
</dbReference>
<dbReference type="SMART" id="SM00052">
    <property type="entry name" value="EAL"/>
    <property type="match status" value="1"/>
</dbReference>
<reference evidence="4" key="1">
    <citation type="submission" date="2016-12" db="EMBL/GenBank/DDBJ databases">
        <authorList>
            <person name="Moulin L."/>
        </authorList>
    </citation>
    <scope>NUCLEOTIDE SEQUENCE [LARGE SCALE GENOMIC DNA]</scope>
    <source>
        <strain evidence="4">STM 7183</strain>
    </source>
</reference>
<feature type="domain" description="PAS" evidence="1">
    <location>
        <begin position="199"/>
        <end position="263"/>
    </location>
</feature>
<dbReference type="AlphaFoldDB" id="A0A1N7SV40"/>
<evidence type="ECO:0000259" key="1">
    <source>
        <dbReference type="PROSITE" id="PS50112"/>
    </source>
</evidence>
<protein>
    <submittedName>
        <fullName evidence="4">RNase II stability modulator</fullName>
    </submittedName>
</protein>
<dbReference type="CDD" id="cd01949">
    <property type="entry name" value="GGDEF"/>
    <property type="match status" value="1"/>
</dbReference>
<dbReference type="NCBIfam" id="TIGR00229">
    <property type="entry name" value="sensory_box"/>
    <property type="match status" value="1"/>
</dbReference>
<dbReference type="SUPFAM" id="SSF55785">
    <property type="entry name" value="PYP-like sensor domain (PAS domain)"/>
    <property type="match status" value="1"/>
</dbReference>
<comment type="caution">
    <text evidence="4">The sequence shown here is derived from an EMBL/GenBank/DDBJ whole genome shotgun (WGS) entry which is preliminary data.</text>
</comment>
<dbReference type="SUPFAM" id="SSF55073">
    <property type="entry name" value="Nucleotide cyclase"/>
    <property type="match status" value="1"/>
</dbReference>
<dbReference type="Gene3D" id="3.30.70.270">
    <property type="match status" value="1"/>
</dbReference>
<dbReference type="PANTHER" id="PTHR44757:SF2">
    <property type="entry name" value="BIOFILM ARCHITECTURE MAINTENANCE PROTEIN MBAA"/>
    <property type="match status" value="1"/>
</dbReference>
<dbReference type="EMBL" id="CYGY02000094">
    <property type="protein sequence ID" value="SIT50789.1"/>
    <property type="molecule type" value="Genomic_DNA"/>
</dbReference>
<sequence>MTRVVCANLQKHSWRKSTLIGQQLWSRCEVYENSPRRADLQSDFPGYVKLWITDPKGIGSFLQVKTRNKRRNIAGRECSFRRMIEPDDDVLSLMRVQFGTSSPRWRLAADSDALELSPLTGPAAQTIALPSGQAARVRTIGGVTGSVTVDTRLFGHNLRLHLVGRKVDRAVWAGTCSPSVSSESVAIDLARGLSFAETILSEVNSLVVVLTRDGRIQRFNRVAEELAGLKEEDVIGKSAWDLFMSDEEAQASRKNIEAFFESGDPYQVERIVKTVKGPRLFLFRNKFVRTGTSEDEKFLVCSGADITEERHAQQRLARLANVDGLTGLGNRNYLLEKLHGLLADARTVGELAILYVDLDNFKRVNDTLGHQDGDVLLKKVARRLQHLLELGQELTRISGDEFVILLQGAFAHYMASDLANRIIRDFELAYVLRSSNYRMRASIGIAEHVQQGTSPFDLLKQADLAMYAAKAEGKNRDVSVVRCFTPDLADKATRRLQVYQSLQYAFLRREICSCFDCFLSCDGRTRGLRASPQWARPDGTQIAGADLIDLAESAGFGVQLGEFQLADASKRLRACKDEGLGIQYVSVTVPLSQVLDGDLAGCAFSCLREYRLDPGALRIVVPHGIDQASQSVLDKLAALRSTGVRVLAEISGHSAFPNLGALPIDGLCITEDLTARLPGDPVTRAVITGLVNVCGEMSLDVLAYGVERPDQREWFKPFRHVDAQGTFLREEAHQGQ</sequence>
<dbReference type="InterPro" id="IPR000160">
    <property type="entry name" value="GGDEF_dom"/>
</dbReference>
<dbReference type="PROSITE" id="PS50112">
    <property type="entry name" value="PAS"/>
    <property type="match status" value="1"/>
</dbReference>